<name>A0A2S7U1Q0_9BACT</name>
<protein>
    <submittedName>
        <fullName evidence="2">Uncharacterized protein</fullName>
    </submittedName>
</protein>
<sequence length="200" mass="22241">MKNSMTPVVMVLALSCSTLIAQDSISKARQSQARKVEAFYKQAEQAYQDGDLERSKSALRNVFAIDRNHGPAYALALKLKRSGNEFKIKAGQRQLVAVILPMVDFDRMPLGDALRMLSTLIKETSKDKVIPNFVIHDKSNTLKDKPVTLNMKQVPANVVLDYLMNLSNSTAKVNQHAISIKPRASRSVPAKRVAKEDEGF</sequence>
<feature type="chain" id="PRO_5015393236" evidence="1">
    <location>
        <begin position="22"/>
        <end position="200"/>
    </location>
</feature>
<accession>A0A2S7U1Q0</accession>
<dbReference type="Proteomes" id="UP000239907">
    <property type="component" value="Unassembled WGS sequence"/>
</dbReference>
<proteinExistence type="predicted"/>
<reference evidence="2 3" key="1">
    <citation type="submission" date="2016-12" db="EMBL/GenBank/DDBJ databases">
        <title>Study of bacterial adaptation to deep sea.</title>
        <authorList>
            <person name="Song J."/>
            <person name="Yoshizawa S."/>
            <person name="Kogure K."/>
        </authorList>
    </citation>
    <scope>NUCLEOTIDE SEQUENCE [LARGE SCALE GENOMIC DNA]</scope>
    <source>
        <strain evidence="2 3">SAORIC-165</strain>
    </source>
</reference>
<keyword evidence="3" id="KW-1185">Reference proteome</keyword>
<evidence type="ECO:0000256" key="1">
    <source>
        <dbReference type="SAM" id="SignalP"/>
    </source>
</evidence>
<dbReference type="AlphaFoldDB" id="A0A2S7U1Q0"/>
<organism evidence="2 3">
    <name type="scientific">Rubritalea profundi</name>
    <dbReference type="NCBI Taxonomy" id="1658618"/>
    <lineage>
        <taxon>Bacteria</taxon>
        <taxon>Pseudomonadati</taxon>
        <taxon>Verrucomicrobiota</taxon>
        <taxon>Verrucomicrobiia</taxon>
        <taxon>Verrucomicrobiales</taxon>
        <taxon>Rubritaleaceae</taxon>
        <taxon>Rubritalea</taxon>
    </lineage>
</organism>
<gene>
    <name evidence="2" type="ORF">BSZ32_07565</name>
</gene>
<dbReference type="RefSeq" id="WP_105042883.1">
    <property type="nucleotide sequence ID" value="NZ_MQWA01000001.1"/>
</dbReference>
<keyword evidence="1" id="KW-0732">Signal</keyword>
<feature type="signal peptide" evidence="1">
    <location>
        <begin position="1"/>
        <end position="21"/>
    </location>
</feature>
<dbReference type="EMBL" id="MQWA01000001">
    <property type="protein sequence ID" value="PQJ28381.1"/>
    <property type="molecule type" value="Genomic_DNA"/>
</dbReference>
<comment type="caution">
    <text evidence="2">The sequence shown here is derived from an EMBL/GenBank/DDBJ whole genome shotgun (WGS) entry which is preliminary data.</text>
</comment>
<evidence type="ECO:0000313" key="3">
    <source>
        <dbReference type="Proteomes" id="UP000239907"/>
    </source>
</evidence>
<evidence type="ECO:0000313" key="2">
    <source>
        <dbReference type="EMBL" id="PQJ28381.1"/>
    </source>
</evidence>
<dbReference type="OrthoDB" id="195719at2"/>
<dbReference type="PROSITE" id="PS51257">
    <property type="entry name" value="PROKAR_LIPOPROTEIN"/>
    <property type="match status" value="1"/>
</dbReference>